<organism evidence="6 7">
    <name type="scientific">Boletus edulis BED1</name>
    <dbReference type="NCBI Taxonomy" id="1328754"/>
    <lineage>
        <taxon>Eukaryota</taxon>
        <taxon>Fungi</taxon>
        <taxon>Dikarya</taxon>
        <taxon>Basidiomycota</taxon>
        <taxon>Agaricomycotina</taxon>
        <taxon>Agaricomycetes</taxon>
        <taxon>Agaricomycetidae</taxon>
        <taxon>Boletales</taxon>
        <taxon>Boletineae</taxon>
        <taxon>Boletaceae</taxon>
        <taxon>Boletoideae</taxon>
        <taxon>Boletus</taxon>
    </lineage>
</organism>
<reference evidence="6" key="2">
    <citation type="journal article" date="2020" name="Nat. Commun.">
        <title>Large-scale genome sequencing of mycorrhizal fungi provides insights into the early evolution of symbiotic traits.</title>
        <authorList>
            <person name="Miyauchi S."/>
            <person name="Kiss E."/>
            <person name="Kuo A."/>
            <person name="Drula E."/>
            <person name="Kohler A."/>
            <person name="Sanchez-Garcia M."/>
            <person name="Morin E."/>
            <person name="Andreopoulos B."/>
            <person name="Barry K.W."/>
            <person name="Bonito G."/>
            <person name="Buee M."/>
            <person name="Carver A."/>
            <person name="Chen C."/>
            <person name="Cichocki N."/>
            <person name="Clum A."/>
            <person name="Culley D."/>
            <person name="Crous P.W."/>
            <person name="Fauchery L."/>
            <person name="Girlanda M."/>
            <person name="Hayes R.D."/>
            <person name="Keri Z."/>
            <person name="LaButti K."/>
            <person name="Lipzen A."/>
            <person name="Lombard V."/>
            <person name="Magnuson J."/>
            <person name="Maillard F."/>
            <person name="Murat C."/>
            <person name="Nolan M."/>
            <person name="Ohm R.A."/>
            <person name="Pangilinan J."/>
            <person name="Pereira M.F."/>
            <person name="Perotto S."/>
            <person name="Peter M."/>
            <person name="Pfister S."/>
            <person name="Riley R."/>
            <person name="Sitrit Y."/>
            <person name="Stielow J.B."/>
            <person name="Szollosi G."/>
            <person name="Zifcakova L."/>
            <person name="Stursova M."/>
            <person name="Spatafora J.W."/>
            <person name="Tedersoo L."/>
            <person name="Vaario L.M."/>
            <person name="Yamada A."/>
            <person name="Yan M."/>
            <person name="Wang P."/>
            <person name="Xu J."/>
            <person name="Bruns T."/>
            <person name="Baldrian P."/>
            <person name="Vilgalys R."/>
            <person name="Dunand C."/>
            <person name="Henrissat B."/>
            <person name="Grigoriev I.V."/>
            <person name="Hibbett D."/>
            <person name="Nagy L.G."/>
            <person name="Martin F.M."/>
        </authorList>
    </citation>
    <scope>NUCLEOTIDE SEQUENCE</scope>
    <source>
        <strain evidence="6">BED1</strain>
    </source>
</reference>
<evidence type="ECO:0000256" key="2">
    <source>
        <dbReference type="ARBA" id="ARBA00022980"/>
    </source>
</evidence>
<keyword evidence="2" id="KW-0689">Ribosomal protein</keyword>
<evidence type="ECO:0000256" key="4">
    <source>
        <dbReference type="SAM" id="MobiDB-lite"/>
    </source>
</evidence>
<evidence type="ECO:0000256" key="3">
    <source>
        <dbReference type="ARBA" id="ARBA00023274"/>
    </source>
</evidence>
<proteinExistence type="inferred from homology"/>
<evidence type="ECO:0000313" key="6">
    <source>
        <dbReference type="EMBL" id="KAF8450816.1"/>
    </source>
</evidence>
<sequence length="109" mass="12434">MDFCKEFNARTAHIEPGVPIPTMIHVQPDRTFTLSQKHLQPPTCSSRSPGWKKAPRVPDMKSWAPSASNTCTKSPKLKYEMTTSSTSSWSRSRALSLVPQELWDFRSRR</sequence>
<evidence type="ECO:0000259" key="5">
    <source>
        <dbReference type="Pfam" id="PF03946"/>
    </source>
</evidence>
<keyword evidence="7" id="KW-1185">Reference proteome</keyword>
<dbReference type="Proteomes" id="UP001194468">
    <property type="component" value="Unassembled WGS sequence"/>
</dbReference>
<evidence type="ECO:0000313" key="7">
    <source>
        <dbReference type="Proteomes" id="UP001194468"/>
    </source>
</evidence>
<dbReference type="InterPro" id="IPR020784">
    <property type="entry name" value="Ribosomal_uL11_N"/>
</dbReference>
<dbReference type="EMBL" id="WHUW01000002">
    <property type="protein sequence ID" value="KAF8450816.1"/>
    <property type="molecule type" value="Genomic_DNA"/>
</dbReference>
<feature type="compositionally biased region" description="Polar residues" evidence="4">
    <location>
        <begin position="35"/>
        <end position="48"/>
    </location>
</feature>
<dbReference type="Gene3D" id="3.30.1550.10">
    <property type="entry name" value="Ribosomal protein L11/L12, N-terminal domain"/>
    <property type="match status" value="1"/>
</dbReference>
<comment type="similarity">
    <text evidence="1">Belongs to the universal ribosomal protein uL11 family.</text>
</comment>
<dbReference type="GO" id="GO:0005840">
    <property type="term" value="C:ribosome"/>
    <property type="evidence" value="ECO:0007669"/>
    <property type="project" value="UniProtKB-KW"/>
</dbReference>
<accession>A0AAD4GLC5</accession>
<gene>
    <name evidence="6" type="ORF">L210DRAFT_3521290</name>
</gene>
<dbReference type="SUPFAM" id="SSF54747">
    <property type="entry name" value="Ribosomal L11/L12e N-terminal domain"/>
    <property type="match status" value="1"/>
</dbReference>
<name>A0AAD4GLC5_BOLED</name>
<feature type="domain" description="Large ribosomal subunit protein uL11 N-terminal" evidence="5">
    <location>
        <begin position="1"/>
        <end position="32"/>
    </location>
</feature>
<feature type="non-terminal residue" evidence="6">
    <location>
        <position position="109"/>
    </location>
</feature>
<dbReference type="GO" id="GO:1990904">
    <property type="term" value="C:ribonucleoprotein complex"/>
    <property type="evidence" value="ECO:0007669"/>
    <property type="project" value="UniProtKB-KW"/>
</dbReference>
<dbReference type="InterPro" id="IPR036796">
    <property type="entry name" value="Ribosomal_uL11_N_sf"/>
</dbReference>
<comment type="caution">
    <text evidence="6">The sequence shown here is derived from an EMBL/GenBank/DDBJ whole genome shotgun (WGS) entry which is preliminary data.</text>
</comment>
<evidence type="ECO:0000256" key="1">
    <source>
        <dbReference type="ARBA" id="ARBA00010537"/>
    </source>
</evidence>
<dbReference type="AlphaFoldDB" id="A0AAD4GLC5"/>
<protein>
    <recommendedName>
        <fullName evidence="5">Large ribosomal subunit protein uL11 N-terminal domain-containing protein</fullName>
    </recommendedName>
</protein>
<reference evidence="6" key="1">
    <citation type="submission" date="2019-10" db="EMBL/GenBank/DDBJ databases">
        <authorList>
            <consortium name="DOE Joint Genome Institute"/>
            <person name="Kuo A."/>
            <person name="Miyauchi S."/>
            <person name="Kiss E."/>
            <person name="Drula E."/>
            <person name="Kohler A."/>
            <person name="Sanchez-Garcia M."/>
            <person name="Andreopoulos B."/>
            <person name="Barry K.W."/>
            <person name="Bonito G."/>
            <person name="Buee M."/>
            <person name="Carver A."/>
            <person name="Chen C."/>
            <person name="Cichocki N."/>
            <person name="Clum A."/>
            <person name="Culley D."/>
            <person name="Crous P.W."/>
            <person name="Fauchery L."/>
            <person name="Girlanda M."/>
            <person name="Hayes R."/>
            <person name="Keri Z."/>
            <person name="LaButti K."/>
            <person name="Lipzen A."/>
            <person name="Lombard V."/>
            <person name="Magnuson J."/>
            <person name="Maillard F."/>
            <person name="Morin E."/>
            <person name="Murat C."/>
            <person name="Nolan M."/>
            <person name="Ohm R."/>
            <person name="Pangilinan J."/>
            <person name="Pereira M."/>
            <person name="Perotto S."/>
            <person name="Peter M."/>
            <person name="Riley R."/>
            <person name="Sitrit Y."/>
            <person name="Stielow B."/>
            <person name="Szollosi G."/>
            <person name="Zifcakova L."/>
            <person name="Stursova M."/>
            <person name="Spatafora J.W."/>
            <person name="Tedersoo L."/>
            <person name="Vaario L.-M."/>
            <person name="Yamada A."/>
            <person name="Yan M."/>
            <person name="Wang P."/>
            <person name="Xu J."/>
            <person name="Bruns T."/>
            <person name="Baldrian P."/>
            <person name="Vilgalys R."/>
            <person name="Henrissat B."/>
            <person name="Grigoriev I.V."/>
            <person name="Hibbett D."/>
            <person name="Nagy L.G."/>
            <person name="Martin F.M."/>
        </authorList>
    </citation>
    <scope>NUCLEOTIDE SEQUENCE</scope>
    <source>
        <strain evidence="6">BED1</strain>
    </source>
</reference>
<feature type="region of interest" description="Disordered" evidence="4">
    <location>
        <begin position="35"/>
        <end position="69"/>
    </location>
</feature>
<keyword evidence="3" id="KW-0687">Ribonucleoprotein</keyword>
<dbReference type="Pfam" id="PF03946">
    <property type="entry name" value="Ribosomal_L11_N"/>
    <property type="match status" value="1"/>
</dbReference>